<dbReference type="InterPro" id="IPR013249">
    <property type="entry name" value="RNA_pol_sigma70_r4_t2"/>
</dbReference>
<dbReference type="EMBL" id="CP071091">
    <property type="protein sequence ID" value="QSQ12903.1"/>
    <property type="molecule type" value="Genomic_DNA"/>
</dbReference>
<dbReference type="Pfam" id="PF04542">
    <property type="entry name" value="Sigma70_r2"/>
    <property type="match status" value="1"/>
</dbReference>
<name>A0ABX7N2Q6_9BACT</name>
<dbReference type="SUPFAM" id="SSF88659">
    <property type="entry name" value="Sigma3 and sigma4 domains of RNA polymerase sigma factors"/>
    <property type="match status" value="1"/>
</dbReference>
<dbReference type="Pfam" id="PF08281">
    <property type="entry name" value="Sigma70_r4_2"/>
    <property type="match status" value="1"/>
</dbReference>
<dbReference type="PANTHER" id="PTHR43133:SF8">
    <property type="entry name" value="RNA POLYMERASE SIGMA FACTOR HI_1459-RELATED"/>
    <property type="match status" value="1"/>
</dbReference>
<dbReference type="InterPro" id="IPR007627">
    <property type="entry name" value="RNA_pol_sigma70_r2"/>
</dbReference>
<accession>A0ABX7N2Q6</accession>
<reference evidence="8 9" key="1">
    <citation type="submission" date="2021-02" db="EMBL/GenBank/DDBJ databases">
        <title>De Novo genome assembly of isolated myxobacteria.</title>
        <authorList>
            <person name="Stevens D.C."/>
        </authorList>
    </citation>
    <scope>NUCLEOTIDE SEQUENCE [LARGE SCALE GENOMIC DNA]</scope>
    <source>
        <strain evidence="8 9">SCHIC003</strain>
    </source>
</reference>
<evidence type="ECO:0000259" key="7">
    <source>
        <dbReference type="Pfam" id="PF08281"/>
    </source>
</evidence>
<keyword evidence="3" id="KW-0731">Sigma factor</keyword>
<protein>
    <submittedName>
        <fullName evidence="8">RNA polymerase sigma factor</fullName>
    </submittedName>
</protein>
<feature type="domain" description="RNA polymerase sigma factor 70 region 4 type 2" evidence="7">
    <location>
        <begin position="106"/>
        <end position="157"/>
    </location>
</feature>
<dbReference type="SUPFAM" id="SSF88946">
    <property type="entry name" value="Sigma2 domain of RNA polymerase sigma factors"/>
    <property type="match status" value="1"/>
</dbReference>
<dbReference type="Gene3D" id="1.10.10.10">
    <property type="entry name" value="Winged helix-like DNA-binding domain superfamily/Winged helix DNA-binding domain"/>
    <property type="match status" value="1"/>
</dbReference>
<evidence type="ECO:0000256" key="2">
    <source>
        <dbReference type="ARBA" id="ARBA00023015"/>
    </source>
</evidence>
<gene>
    <name evidence="8" type="ORF">JY572_31825</name>
</gene>
<evidence type="ECO:0000256" key="4">
    <source>
        <dbReference type="ARBA" id="ARBA00023125"/>
    </source>
</evidence>
<evidence type="ECO:0000256" key="1">
    <source>
        <dbReference type="ARBA" id="ARBA00010641"/>
    </source>
</evidence>
<dbReference type="Proteomes" id="UP000663090">
    <property type="component" value="Chromosome"/>
</dbReference>
<dbReference type="InterPro" id="IPR036388">
    <property type="entry name" value="WH-like_DNA-bd_sf"/>
</dbReference>
<keyword evidence="9" id="KW-1185">Reference proteome</keyword>
<comment type="similarity">
    <text evidence="1">Belongs to the sigma-70 factor family. ECF subfamily.</text>
</comment>
<dbReference type="Gene3D" id="1.10.1740.10">
    <property type="match status" value="1"/>
</dbReference>
<dbReference type="NCBIfam" id="TIGR02937">
    <property type="entry name" value="sigma70-ECF"/>
    <property type="match status" value="1"/>
</dbReference>
<keyword evidence="2" id="KW-0805">Transcription regulation</keyword>
<keyword evidence="5" id="KW-0804">Transcription</keyword>
<keyword evidence="4" id="KW-0238">DNA-binding</keyword>
<evidence type="ECO:0000313" key="8">
    <source>
        <dbReference type="EMBL" id="QSQ12903.1"/>
    </source>
</evidence>
<dbReference type="RefSeq" id="WP_206714613.1">
    <property type="nucleotide sequence ID" value="NZ_CP071091.1"/>
</dbReference>
<evidence type="ECO:0000256" key="5">
    <source>
        <dbReference type="ARBA" id="ARBA00023163"/>
    </source>
</evidence>
<dbReference type="InterPro" id="IPR013325">
    <property type="entry name" value="RNA_pol_sigma_r2"/>
</dbReference>
<dbReference type="InterPro" id="IPR014284">
    <property type="entry name" value="RNA_pol_sigma-70_dom"/>
</dbReference>
<dbReference type="InterPro" id="IPR013324">
    <property type="entry name" value="RNA_pol_sigma_r3/r4-like"/>
</dbReference>
<proteinExistence type="inferred from homology"/>
<dbReference type="InterPro" id="IPR039425">
    <property type="entry name" value="RNA_pol_sigma-70-like"/>
</dbReference>
<sequence>MSLDARVVEILVAERRRFLAFLAPRVGSPEEAEEVLQLALVKGLEKSEGLRDEESAVAWFYRLLRNILVDRHRKAQRESRILAAEDAEAPRTTEDTDALETSVCACVAELTDTLKPEYSEAIRRVDLEGTPVSVFAREEGLTANNAAVRLHRARQALGKRLIELCGTCCTHGCVDCACGEAGRPRVTSESCARVASKGRV</sequence>
<dbReference type="PANTHER" id="PTHR43133">
    <property type="entry name" value="RNA POLYMERASE ECF-TYPE SIGMA FACTO"/>
    <property type="match status" value="1"/>
</dbReference>
<evidence type="ECO:0000256" key="3">
    <source>
        <dbReference type="ARBA" id="ARBA00023082"/>
    </source>
</evidence>
<feature type="domain" description="RNA polymerase sigma-70 region 2" evidence="6">
    <location>
        <begin position="15"/>
        <end position="77"/>
    </location>
</feature>
<organism evidence="8 9">
    <name type="scientific">Myxococcus landrumensis</name>
    <dbReference type="NCBI Taxonomy" id="2813577"/>
    <lineage>
        <taxon>Bacteria</taxon>
        <taxon>Pseudomonadati</taxon>
        <taxon>Myxococcota</taxon>
        <taxon>Myxococcia</taxon>
        <taxon>Myxococcales</taxon>
        <taxon>Cystobacterineae</taxon>
        <taxon>Myxococcaceae</taxon>
        <taxon>Myxococcus</taxon>
    </lineage>
</organism>
<evidence type="ECO:0000313" key="9">
    <source>
        <dbReference type="Proteomes" id="UP000663090"/>
    </source>
</evidence>
<evidence type="ECO:0000259" key="6">
    <source>
        <dbReference type="Pfam" id="PF04542"/>
    </source>
</evidence>